<accession>A0AAV3YLS6</accession>
<dbReference type="AlphaFoldDB" id="A0AAV3YLS6"/>
<reference evidence="1 2" key="1">
    <citation type="journal article" date="2021" name="Elife">
        <title>Chloroplast acquisition without the gene transfer in kleptoplastic sea slugs, Plakobranchus ocellatus.</title>
        <authorList>
            <person name="Maeda T."/>
            <person name="Takahashi S."/>
            <person name="Yoshida T."/>
            <person name="Shimamura S."/>
            <person name="Takaki Y."/>
            <person name="Nagai Y."/>
            <person name="Toyoda A."/>
            <person name="Suzuki Y."/>
            <person name="Arimoto A."/>
            <person name="Ishii H."/>
            <person name="Satoh N."/>
            <person name="Nishiyama T."/>
            <person name="Hasebe M."/>
            <person name="Maruyama T."/>
            <person name="Minagawa J."/>
            <person name="Obokata J."/>
            <person name="Shigenobu S."/>
        </authorList>
    </citation>
    <scope>NUCLEOTIDE SEQUENCE [LARGE SCALE GENOMIC DNA]</scope>
</reference>
<name>A0AAV3YLS6_9GAST</name>
<evidence type="ECO:0000313" key="2">
    <source>
        <dbReference type="Proteomes" id="UP000735302"/>
    </source>
</evidence>
<comment type="caution">
    <text evidence="1">The sequence shown here is derived from an EMBL/GenBank/DDBJ whole genome shotgun (WGS) entry which is preliminary data.</text>
</comment>
<protein>
    <recommendedName>
        <fullName evidence="3">MobA-like NTP transferase domain-containing protein</fullName>
    </recommendedName>
</protein>
<dbReference type="EMBL" id="BLXT01001165">
    <property type="protein sequence ID" value="GFN83350.1"/>
    <property type="molecule type" value="Genomic_DNA"/>
</dbReference>
<keyword evidence="2" id="KW-1185">Reference proteome</keyword>
<proteinExistence type="predicted"/>
<evidence type="ECO:0000313" key="1">
    <source>
        <dbReference type="EMBL" id="GFN83350.1"/>
    </source>
</evidence>
<gene>
    <name evidence="1" type="ORF">PoB_000985600</name>
</gene>
<evidence type="ECO:0008006" key="3">
    <source>
        <dbReference type="Google" id="ProtNLM"/>
    </source>
</evidence>
<organism evidence="1 2">
    <name type="scientific">Plakobranchus ocellatus</name>
    <dbReference type="NCBI Taxonomy" id="259542"/>
    <lineage>
        <taxon>Eukaryota</taxon>
        <taxon>Metazoa</taxon>
        <taxon>Spiralia</taxon>
        <taxon>Lophotrochozoa</taxon>
        <taxon>Mollusca</taxon>
        <taxon>Gastropoda</taxon>
        <taxon>Heterobranchia</taxon>
        <taxon>Euthyneura</taxon>
        <taxon>Panpulmonata</taxon>
        <taxon>Sacoglossa</taxon>
        <taxon>Placobranchoidea</taxon>
        <taxon>Plakobranchidae</taxon>
        <taxon>Plakobranchus</taxon>
    </lineage>
</organism>
<dbReference type="Proteomes" id="UP000735302">
    <property type="component" value="Unassembled WGS sequence"/>
</dbReference>
<sequence length="97" mass="10978">MGLVIVQNYKDFVFWFAADMPVDMAETLHKELFCHPSAWVGKAVCTRRSTKNHVELKLFSWENKAGWQAVANGVDDLKHDDSLTTLMGDKLGDLLHS</sequence>